<evidence type="ECO:0000256" key="1">
    <source>
        <dbReference type="ARBA" id="ARBA00022679"/>
    </source>
</evidence>
<dbReference type="InterPro" id="IPR059117">
    <property type="entry name" value="APS_kinase_dom"/>
</dbReference>
<dbReference type="Proteomes" id="UP000298264">
    <property type="component" value="Unassembled WGS sequence"/>
</dbReference>
<dbReference type="GO" id="GO:0019379">
    <property type="term" value="P:sulfate assimilation, phosphoadenylyl sulfate reduction by phosphoadenylyl-sulfate reductase (thioredoxin)"/>
    <property type="evidence" value="ECO:0007669"/>
    <property type="project" value="TreeGrafter"/>
</dbReference>
<sequence>MVIWLIGLSGAGKTAIGQSLFNELKNEYSNLVYLDGDIIREVFGDNLGYTIEDRKKNADRICRLCKMLDSQKIHVVCSILSIFEESREWNRTNLSQYFEIFIDVSRDVLSKRNQKGLYEKAERGEIKNVVGFDIPFEIPEKPNLIIKNDDDVKEFTSFVKLIRSSLPDFK</sequence>
<dbReference type="PANTHER" id="PTHR42700:SF1">
    <property type="entry name" value="SULFATE ADENYLYLTRANSFERASE"/>
    <property type="match status" value="1"/>
</dbReference>
<dbReference type="GO" id="GO:0004781">
    <property type="term" value="F:sulfate adenylyltransferase (ATP) activity"/>
    <property type="evidence" value="ECO:0007669"/>
    <property type="project" value="TreeGrafter"/>
</dbReference>
<dbReference type="GO" id="GO:0010134">
    <property type="term" value="P:sulfate assimilation via adenylyl sulfate reduction"/>
    <property type="evidence" value="ECO:0007669"/>
    <property type="project" value="TreeGrafter"/>
</dbReference>
<evidence type="ECO:0000313" key="3">
    <source>
        <dbReference type="EMBL" id="TGN08005.1"/>
    </source>
</evidence>
<keyword evidence="1 3" id="KW-0808">Transferase</keyword>
<keyword evidence="4" id="KW-1185">Reference proteome</keyword>
<dbReference type="GO" id="GO:0005737">
    <property type="term" value="C:cytoplasm"/>
    <property type="evidence" value="ECO:0007669"/>
    <property type="project" value="TreeGrafter"/>
</dbReference>
<dbReference type="PANTHER" id="PTHR42700">
    <property type="entry name" value="SULFATE ADENYLYLTRANSFERASE"/>
    <property type="match status" value="1"/>
</dbReference>
<dbReference type="CDD" id="cd02027">
    <property type="entry name" value="APSK"/>
    <property type="match status" value="1"/>
</dbReference>
<dbReference type="SUPFAM" id="SSF52540">
    <property type="entry name" value="P-loop containing nucleoside triphosphate hydrolases"/>
    <property type="match status" value="1"/>
</dbReference>
<feature type="domain" description="APS kinase" evidence="2">
    <location>
        <begin position="1"/>
        <end position="147"/>
    </location>
</feature>
<proteinExistence type="predicted"/>
<accession>A0A4R9LKA6</accession>
<reference evidence="3" key="1">
    <citation type="journal article" date="2019" name="PLoS Negl. Trop. Dis.">
        <title>Revisiting the worldwide diversity of Leptospira species in the environment.</title>
        <authorList>
            <person name="Vincent A.T."/>
            <person name="Schiettekatte O."/>
            <person name="Bourhy P."/>
            <person name="Veyrier F.J."/>
            <person name="Picardeau M."/>
        </authorList>
    </citation>
    <scope>NUCLEOTIDE SEQUENCE [LARGE SCALE GENOMIC DNA]</scope>
    <source>
        <strain evidence="3">201400974</strain>
    </source>
</reference>
<comment type="caution">
    <text evidence="3">The sequence shown here is derived from an EMBL/GenBank/DDBJ whole genome shotgun (WGS) entry which is preliminary data.</text>
</comment>
<gene>
    <name evidence="3" type="ORF">EHS11_13790</name>
</gene>
<organism evidence="3 4">
    <name type="scientific">Leptospira ilyithenensis</name>
    <dbReference type="NCBI Taxonomy" id="2484901"/>
    <lineage>
        <taxon>Bacteria</taxon>
        <taxon>Pseudomonadati</taxon>
        <taxon>Spirochaetota</taxon>
        <taxon>Spirochaetia</taxon>
        <taxon>Leptospirales</taxon>
        <taxon>Leptospiraceae</taxon>
        <taxon>Leptospira</taxon>
    </lineage>
</organism>
<dbReference type="Pfam" id="PF01583">
    <property type="entry name" value="APS_kinase"/>
    <property type="match status" value="1"/>
</dbReference>
<dbReference type="InterPro" id="IPR027417">
    <property type="entry name" value="P-loop_NTPase"/>
</dbReference>
<evidence type="ECO:0000259" key="2">
    <source>
        <dbReference type="Pfam" id="PF01583"/>
    </source>
</evidence>
<dbReference type="InterPro" id="IPR050512">
    <property type="entry name" value="Sulf_AdTrans/APS_kinase"/>
</dbReference>
<evidence type="ECO:0000313" key="4">
    <source>
        <dbReference type="Proteomes" id="UP000298264"/>
    </source>
</evidence>
<protein>
    <submittedName>
        <fullName evidence="3">Adenylyl-sulfate kinase</fullName>
        <ecNumber evidence="3">2.7.1.25</ecNumber>
    </submittedName>
</protein>
<name>A0A4R9LKA6_9LEPT</name>
<dbReference type="GO" id="GO:0005524">
    <property type="term" value="F:ATP binding"/>
    <property type="evidence" value="ECO:0007669"/>
    <property type="project" value="InterPro"/>
</dbReference>
<keyword evidence="3" id="KW-0418">Kinase</keyword>
<dbReference type="OrthoDB" id="9804504at2"/>
<dbReference type="NCBIfam" id="NF004041">
    <property type="entry name" value="PRK05541.1"/>
    <property type="match status" value="1"/>
</dbReference>
<dbReference type="Gene3D" id="3.40.50.300">
    <property type="entry name" value="P-loop containing nucleotide triphosphate hydrolases"/>
    <property type="match status" value="1"/>
</dbReference>
<dbReference type="RefSeq" id="WP_135764984.1">
    <property type="nucleotide sequence ID" value="NZ_RQHV01000061.1"/>
</dbReference>
<dbReference type="GO" id="GO:0004020">
    <property type="term" value="F:adenylylsulfate kinase activity"/>
    <property type="evidence" value="ECO:0007669"/>
    <property type="project" value="UniProtKB-EC"/>
</dbReference>
<dbReference type="AlphaFoldDB" id="A0A4R9LKA6"/>
<dbReference type="EMBL" id="RQHV01000061">
    <property type="protein sequence ID" value="TGN08005.1"/>
    <property type="molecule type" value="Genomic_DNA"/>
</dbReference>
<dbReference type="EC" id="2.7.1.25" evidence="3"/>